<evidence type="ECO:0000313" key="3">
    <source>
        <dbReference type="Proteomes" id="UP001165289"/>
    </source>
</evidence>
<dbReference type="EMBL" id="JAKMXF010000078">
    <property type="protein sequence ID" value="KAI6658728.1"/>
    <property type="molecule type" value="Genomic_DNA"/>
</dbReference>
<accession>A0AAV7KBZ7</accession>
<keyword evidence="3" id="KW-1185">Reference proteome</keyword>
<feature type="compositionally biased region" description="Polar residues" evidence="1">
    <location>
        <begin position="78"/>
        <end position="87"/>
    </location>
</feature>
<feature type="region of interest" description="Disordered" evidence="1">
    <location>
        <begin position="73"/>
        <end position="98"/>
    </location>
</feature>
<dbReference type="AlphaFoldDB" id="A0AAV7KBZ7"/>
<proteinExistence type="predicted"/>
<reference evidence="2 3" key="1">
    <citation type="journal article" date="2023" name="BMC Biol.">
        <title>The compact genome of the sponge Oopsacas minuta (Hexactinellida) is lacking key metazoan core genes.</title>
        <authorList>
            <person name="Santini S."/>
            <person name="Schenkelaars Q."/>
            <person name="Jourda C."/>
            <person name="Duchesne M."/>
            <person name="Belahbib H."/>
            <person name="Rocher C."/>
            <person name="Selva M."/>
            <person name="Riesgo A."/>
            <person name="Vervoort M."/>
            <person name="Leys S.P."/>
            <person name="Kodjabachian L."/>
            <person name="Le Bivic A."/>
            <person name="Borchiellini C."/>
            <person name="Claverie J.M."/>
            <person name="Renard E."/>
        </authorList>
    </citation>
    <scope>NUCLEOTIDE SEQUENCE [LARGE SCALE GENOMIC DNA]</scope>
    <source>
        <strain evidence="2">SPO-2</strain>
    </source>
</reference>
<comment type="caution">
    <text evidence="2">The sequence shown here is derived from an EMBL/GenBank/DDBJ whole genome shotgun (WGS) entry which is preliminary data.</text>
</comment>
<organism evidence="2 3">
    <name type="scientific">Oopsacas minuta</name>
    <dbReference type="NCBI Taxonomy" id="111878"/>
    <lineage>
        <taxon>Eukaryota</taxon>
        <taxon>Metazoa</taxon>
        <taxon>Porifera</taxon>
        <taxon>Hexactinellida</taxon>
        <taxon>Hexasterophora</taxon>
        <taxon>Lyssacinosida</taxon>
        <taxon>Leucopsacidae</taxon>
        <taxon>Oopsacas</taxon>
    </lineage>
</organism>
<gene>
    <name evidence="2" type="ORF">LOD99_10941</name>
</gene>
<evidence type="ECO:0000313" key="2">
    <source>
        <dbReference type="EMBL" id="KAI6658728.1"/>
    </source>
</evidence>
<name>A0AAV7KBZ7_9METZ</name>
<dbReference type="Proteomes" id="UP001165289">
    <property type="component" value="Unassembled WGS sequence"/>
</dbReference>
<sequence>MPLCSMAWREQRNHSDGYYFCSVKVQGHPKKTKSRITYLNLPSALRPVAHGLGILVPKALVASKVQDCVDSESEDQFDTSFEMQSDTPKLFSQEDLND</sequence>
<evidence type="ECO:0000256" key="1">
    <source>
        <dbReference type="SAM" id="MobiDB-lite"/>
    </source>
</evidence>
<protein>
    <submittedName>
        <fullName evidence="2">Uncharacterized protein</fullName>
    </submittedName>
</protein>